<protein>
    <recommendedName>
        <fullName evidence="3">Virion structural protein</fullName>
    </recommendedName>
</protein>
<dbReference type="Proteomes" id="UP000274483">
    <property type="component" value="Chromosome"/>
</dbReference>
<evidence type="ECO:0008006" key="3">
    <source>
        <dbReference type="Google" id="ProtNLM"/>
    </source>
</evidence>
<proteinExistence type="predicted"/>
<dbReference type="EMBL" id="CP034158">
    <property type="protein sequence ID" value="AZI66615.1"/>
    <property type="molecule type" value="Genomic_DNA"/>
</dbReference>
<reference evidence="1 2" key="1">
    <citation type="submission" date="2018-11" db="EMBL/GenBank/DDBJ databases">
        <title>Proposal to divide the Flavobacteriaceae and reorganize its genera based on Amino Acid Identity values calculated from whole genome sequences.</title>
        <authorList>
            <person name="Nicholson A.C."/>
            <person name="Gulvik C.A."/>
            <person name="Whitney A.M."/>
            <person name="Humrighouse B.W."/>
            <person name="Bell M."/>
            <person name="Holmes B."/>
            <person name="Steigerwalt A.G."/>
            <person name="Villarma A."/>
            <person name="Sheth M."/>
            <person name="Batra D."/>
            <person name="Pryor J."/>
            <person name="Bernardet J.-F."/>
            <person name="Hugo C."/>
            <person name="Kampfer P."/>
            <person name="Newman J.D."/>
            <person name="McQuiston J.R."/>
        </authorList>
    </citation>
    <scope>NUCLEOTIDE SEQUENCE [LARGE SCALE GENOMIC DNA]</scope>
    <source>
        <strain evidence="1 2">H3001</strain>
    </source>
</reference>
<dbReference type="RefSeq" id="WP_124757210.1">
    <property type="nucleotide sequence ID" value="NZ_CBCRWA010000003.1"/>
</dbReference>
<name>A0ABN5T003_9FLAO</name>
<keyword evidence="2" id="KW-1185">Reference proteome</keyword>
<accession>A0ABN5T003</accession>
<evidence type="ECO:0000313" key="1">
    <source>
        <dbReference type="EMBL" id="AZI66615.1"/>
    </source>
</evidence>
<evidence type="ECO:0000313" key="2">
    <source>
        <dbReference type="Proteomes" id="UP000274483"/>
    </source>
</evidence>
<gene>
    <name evidence="1" type="ORF">EIB71_02485</name>
</gene>
<organism evidence="1 2">
    <name type="scientific">Kaistella daneshvariae</name>
    <dbReference type="NCBI Taxonomy" id="2487074"/>
    <lineage>
        <taxon>Bacteria</taxon>
        <taxon>Pseudomonadati</taxon>
        <taxon>Bacteroidota</taxon>
        <taxon>Flavobacteriia</taxon>
        <taxon>Flavobacteriales</taxon>
        <taxon>Weeksellaceae</taxon>
        <taxon>Chryseobacterium group</taxon>
        <taxon>Kaistella</taxon>
    </lineage>
</organism>
<sequence>MARQKGLIKLKGTMGDITFYRTKDGYMAREKGGITAERMRNDPAFQRTRENMAEFGRAGKAGKVLRNSFQSLLRTSGDRLMVSRLTREMVKVIQLDATNARGLRNVIDGEAELLQGFDFNIHGKLNTSFNGRFVSTLDRVTGNAHIDIDPFVPKDNVIAPAGSTHYNLVSAAADINFEAETYTSAKTESGILPIDNMLTLPMPLHNELPADSKNPLFLLFGISFYQDVNGTFYELKNGSYNALQIVQVSGTPTP</sequence>